<proteinExistence type="predicted"/>
<name>A0A3Q9I893_9BACL</name>
<evidence type="ECO:0000313" key="3">
    <source>
        <dbReference type="Proteomes" id="UP000270678"/>
    </source>
</evidence>
<keyword evidence="1" id="KW-0812">Transmembrane</keyword>
<sequence>MGWIGFLFVLIIIFDWFKLRSLKASLKKKIIGLSITILLLILIELQYAFKETCNLYTVLDYIENHILIGPGRK</sequence>
<reference evidence="3" key="1">
    <citation type="submission" date="2018-12" db="EMBL/GenBank/DDBJ databases">
        <title>Complete genome sequence of Paenibacillus sp. MBLB1234.</title>
        <authorList>
            <person name="Nam Y.-D."/>
            <person name="Kang J."/>
            <person name="Chung W.-H."/>
            <person name="Park Y.S."/>
        </authorList>
    </citation>
    <scope>NUCLEOTIDE SEQUENCE [LARGE SCALE GENOMIC DNA]</scope>
    <source>
        <strain evidence="3">MBLB1234</strain>
    </source>
</reference>
<keyword evidence="1" id="KW-1133">Transmembrane helix</keyword>
<gene>
    <name evidence="2" type="ORF">EI981_11035</name>
</gene>
<keyword evidence="3" id="KW-1185">Reference proteome</keyword>
<feature type="transmembrane region" description="Helical" evidence="1">
    <location>
        <begin position="30"/>
        <end position="49"/>
    </location>
</feature>
<organism evidence="2 3">
    <name type="scientific">Paenibacillus lutimineralis</name>
    <dbReference type="NCBI Taxonomy" id="2707005"/>
    <lineage>
        <taxon>Bacteria</taxon>
        <taxon>Bacillati</taxon>
        <taxon>Bacillota</taxon>
        <taxon>Bacilli</taxon>
        <taxon>Bacillales</taxon>
        <taxon>Paenibacillaceae</taxon>
        <taxon>Paenibacillus</taxon>
    </lineage>
</organism>
<evidence type="ECO:0000313" key="2">
    <source>
        <dbReference type="EMBL" id="AZS14941.1"/>
    </source>
</evidence>
<dbReference type="EMBL" id="CP034346">
    <property type="protein sequence ID" value="AZS14941.1"/>
    <property type="molecule type" value="Genomic_DNA"/>
</dbReference>
<keyword evidence="1" id="KW-0472">Membrane</keyword>
<protein>
    <submittedName>
        <fullName evidence="2">Uncharacterized protein</fullName>
    </submittedName>
</protein>
<dbReference type="KEGG" id="plut:EI981_11035"/>
<dbReference type="RefSeq" id="WP_126998072.1">
    <property type="nucleotide sequence ID" value="NZ_CP034346.1"/>
</dbReference>
<evidence type="ECO:0000256" key="1">
    <source>
        <dbReference type="SAM" id="Phobius"/>
    </source>
</evidence>
<accession>A0A3Q9I893</accession>
<feature type="transmembrane region" description="Helical" evidence="1">
    <location>
        <begin position="6"/>
        <end position="23"/>
    </location>
</feature>
<dbReference type="AlphaFoldDB" id="A0A3Q9I893"/>
<dbReference type="Proteomes" id="UP000270678">
    <property type="component" value="Chromosome"/>
</dbReference>